<dbReference type="PROSITE" id="PS50157">
    <property type="entry name" value="ZINC_FINGER_C2H2_2"/>
    <property type="match status" value="1"/>
</dbReference>
<keyword evidence="5" id="KW-0479">Metal-binding</keyword>
<dbReference type="EMBL" id="KQ964252">
    <property type="protein sequence ID" value="KXJ90641.1"/>
    <property type="molecule type" value="Genomic_DNA"/>
</dbReference>
<dbReference type="GO" id="GO:0005634">
    <property type="term" value="C:nucleus"/>
    <property type="evidence" value="ECO:0007669"/>
    <property type="project" value="UniProtKB-SubCell"/>
</dbReference>
<keyword evidence="4" id="KW-0690">Ribosome biogenesis</keyword>
<gene>
    <name evidence="13" type="ORF">Micbo1qcDRAFT_164245</name>
</gene>
<dbReference type="GO" id="GO:0003676">
    <property type="term" value="F:nucleic acid binding"/>
    <property type="evidence" value="ECO:0007669"/>
    <property type="project" value="InterPro"/>
</dbReference>
<keyword evidence="6 10" id="KW-0863">Zinc-finger</keyword>
<evidence type="ECO:0000256" key="1">
    <source>
        <dbReference type="ARBA" id="ARBA00004123"/>
    </source>
</evidence>
<proteinExistence type="inferred from homology"/>
<evidence type="ECO:0000256" key="11">
    <source>
        <dbReference type="SAM" id="MobiDB-lite"/>
    </source>
</evidence>
<evidence type="ECO:0000256" key="5">
    <source>
        <dbReference type="ARBA" id="ARBA00022723"/>
    </source>
</evidence>
<dbReference type="FunFam" id="3.30.160.60:FF:000299">
    <property type="entry name" value="Zinc finger protein 593"/>
    <property type="match status" value="1"/>
</dbReference>
<dbReference type="GO" id="GO:0008270">
    <property type="term" value="F:zinc ion binding"/>
    <property type="evidence" value="ECO:0007669"/>
    <property type="project" value="UniProtKB-KW"/>
</dbReference>
<dbReference type="Gene3D" id="3.30.160.60">
    <property type="entry name" value="Classic Zinc Finger"/>
    <property type="match status" value="1"/>
</dbReference>
<feature type="region of interest" description="Disordered" evidence="11">
    <location>
        <begin position="70"/>
        <end position="120"/>
    </location>
</feature>
<dbReference type="OrthoDB" id="24683at2759"/>
<dbReference type="GO" id="GO:0042254">
    <property type="term" value="P:ribosome biogenesis"/>
    <property type="evidence" value="ECO:0007669"/>
    <property type="project" value="UniProtKB-KW"/>
</dbReference>
<evidence type="ECO:0000256" key="10">
    <source>
        <dbReference type="PROSITE-ProRule" id="PRU00042"/>
    </source>
</evidence>
<protein>
    <submittedName>
        <fullName evidence="13">Zinc finger protein</fullName>
    </submittedName>
</protein>
<keyword evidence="3" id="KW-0963">Cytoplasm</keyword>
<dbReference type="InterPro" id="IPR013087">
    <property type="entry name" value="Znf_C2H2_type"/>
</dbReference>
<reference evidence="14" key="1">
    <citation type="submission" date="2016-02" db="EMBL/GenBank/DDBJ databases">
        <title>Draft genome sequence of Microdochium bolleyi, a fungal endophyte of beachgrass.</title>
        <authorList>
            <consortium name="DOE Joint Genome Institute"/>
            <person name="David A.S."/>
            <person name="May G."/>
            <person name="Haridas S."/>
            <person name="Lim J."/>
            <person name="Wang M."/>
            <person name="Labutti K."/>
            <person name="Lipzen A."/>
            <person name="Barry K."/>
            <person name="Grigoriev I.V."/>
        </authorList>
    </citation>
    <scope>NUCLEOTIDE SEQUENCE [LARGE SCALE GENOMIC DNA]</scope>
    <source>
        <strain evidence="14">J235TASD1</strain>
    </source>
</reference>
<feature type="domain" description="C2H2-type" evidence="12">
    <location>
        <begin position="50"/>
        <end position="79"/>
    </location>
</feature>
<evidence type="ECO:0000259" key="12">
    <source>
        <dbReference type="PROSITE" id="PS50157"/>
    </source>
</evidence>
<keyword evidence="7" id="KW-0862">Zinc</keyword>
<dbReference type="GO" id="GO:0005737">
    <property type="term" value="C:cytoplasm"/>
    <property type="evidence" value="ECO:0007669"/>
    <property type="project" value="UniProtKB-SubCell"/>
</dbReference>
<organism evidence="13 14">
    <name type="scientific">Microdochium bolleyi</name>
    <dbReference type="NCBI Taxonomy" id="196109"/>
    <lineage>
        <taxon>Eukaryota</taxon>
        <taxon>Fungi</taxon>
        <taxon>Dikarya</taxon>
        <taxon>Ascomycota</taxon>
        <taxon>Pezizomycotina</taxon>
        <taxon>Sordariomycetes</taxon>
        <taxon>Xylariomycetidae</taxon>
        <taxon>Xylariales</taxon>
        <taxon>Microdochiaceae</taxon>
        <taxon>Microdochium</taxon>
    </lineage>
</organism>
<evidence type="ECO:0000256" key="6">
    <source>
        <dbReference type="ARBA" id="ARBA00022771"/>
    </source>
</evidence>
<evidence type="ECO:0000256" key="7">
    <source>
        <dbReference type="ARBA" id="ARBA00022833"/>
    </source>
</evidence>
<evidence type="ECO:0000256" key="8">
    <source>
        <dbReference type="ARBA" id="ARBA00023242"/>
    </source>
</evidence>
<dbReference type="PROSITE" id="PS00028">
    <property type="entry name" value="ZINC_FINGER_C2H2_1"/>
    <property type="match status" value="1"/>
</dbReference>
<accession>A0A136J090</accession>
<dbReference type="InParanoid" id="A0A136J090"/>
<dbReference type="SUPFAM" id="SSF57667">
    <property type="entry name" value="beta-beta-alpha zinc fingers"/>
    <property type="match status" value="1"/>
</dbReference>
<evidence type="ECO:0000256" key="3">
    <source>
        <dbReference type="ARBA" id="ARBA00022490"/>
    </source>
</evidence>
<dbReference type="STRING" id="196109.A0A136J090"/>
<dbReference type="InterPro" id="IPR003604">
    <property type="entry name" value="Matrin/U1-like-C_Znf_C2H2"/>
</dbReference>
<dbReference type="Pfam" id="PF12171">
    <property type="entry name" value="zf-C2H2_jaz"/>
    <property type="match status" value="1"/>
</dbReference>
<feature type="compositionally biased region" description="Basic and acidic residues" evidence="11">
    <location>
        <begin position="80"/>
        <end position="92"/>
    </location>
</feature>
<keyword evidence="14" id="KW-1185">Reference proteome</keyword>
<dbReference type="AlphaFoldDB" id="A0A136J090"/>
<evidence type="ECO:0000256" key="9">
    <source>
        <dbReference type="ARBA" id="ARBA00038064"/>
    </source>
</evidence>
<dbReference type="PANTHER" id="PTHR46095:SF1">
    <property type="entry name" value="ZINC FINGER PROTEIN 593"/>
    <property type="match status" value="1"/>
</dbReference>
<dbReference type="InterPro" id="IPR022755">
    <property type="entry name" value="Znf_C2H2_jaz"/>
</dbReference>
<evidence type="ECO:0000256" key="4">
    <source>
        <dbReference type="ARBA" id="ARBA00022517"/>
    </source>
</evidence>
<dbReference type="PANTHER" id="PTHR46095">
    <property type="entry name" value="ZINC FINGER PROTEIN 593"/>
    <property type="match status" value="1"/>
</dbReference>
<comment type="similarity">
    <text evidence="9">Belongs to the ZNF593/BUD20 C2H2-type zinc-finger protein family.</text>
</comment>
<dbReference type="FunCoup" id="A0A136J090">
    <property type="interactions" value="367"/>
</dbReference>
<comment type="subcellular location">
    <subcellularLocation>
        <location evidence="2">Cytoplasm</location>
    </subcellularLocation>
    <subcellularLocation>
        <location evidence="1">Nucleus</location>
    </subcellularLocation>
</comment>
<evidence type="ECO:0000256" key="2">
    <source>
        <dbReference type="ARBA" id="ARBA00004496"/>
    </source>
</evidence>
<sequence>MGVGNKRTLTKTRRHLRDLDQVKADMLSPKHLKQYQDTKAPEDLPGLGKWYCVECAKWFETEVSLVRHAKSKPHKRRVKQLAEEPYTQKEAEAAVGISTDNVGPQRRNETIENGEDSMAI</sequence>
<dbReference type="SMART" id="SM00451">
    <property type="entry name" value="ZnF_U1"/>
    <property type="match status" value="1"/>
</dbReference>
<keyword evidence="8" id="KW-0539">Nucleus</keyword>
<feature type="compositionally biased region" description="Basic residues" evidence="11">
    <location>
        <begin position="70"/>
        <end position="79"/>
    </location>
</feature>
<evidence type="ECO:0000313" key="14">
    <source>
        <dbReference type="Proteomes" id="UP000070501"/>
    </source>
</evidence>
<dbReference type="InterPro" id="IPR051879">
    <property type="entry name" value="C2H2-ZF_Maturation_Protein"/>
</dbReference>
<evidence type="ECO:0000313" key="13">
    <source>
        <dbReference type="EMBL" id="KXJ90641.1"/>
    </source>
</evidence>
<dbReference type="InterPro" id="IPR036236">
    <property type="entry name" value="Znf_C2H2_sf"/>
</dbReference>
<name>A0A136J090_9PEZI</name>
<dbReference type="GO" id="GO:0043021">
    <property type="term" value="F:ribonucleoprotein complex binding"/>
    <property type="evidence" value="ECO:0007669"/>
    <property type="project" value="UniProtKB-ARBA"/>
</dbReference>
<dbReference type="Proteomes" id="UP000070501">
    <property type="component" value="Unassembled WGS sequence"/>
</dbReference>